<feature type="transmembrane region" description="Helical" evidence="1">
    <location>
        <begin position="6"/>
        <end position="23"/>
    </location>
</feature>
<reference evidence="2" key="1">
    <citation type="submission" date="2019-08" db="EMBL/GenBank/DDBJ databases">
        <authorList>
            <person name="Kucharzyk K."/>
            <person name="Murdoch R.W."/>
            <person name="Higgins S."/>
            <person name="Loffler F."/>
        </authorList>
    </citation>
    <scope>NUCLEOTIDE SEQUENCE</scope>
</reference>
<comment type="caution">
    <text evidence="2">The sequence shown here is derived from an EMBL/GenBank/DDBJ whole genome shotgun (WGS) entry which is preliminary data.</text>
</comment>
<evidence type="ECO:0000256" key="1">
    <source>
        <dbReference type="SAM" id="Phobius"/>
    </source>
</evidence>
<protein>
    <submittedName>
        <fullName evidence="2">Uncharacterized protein</fullName>
    </submittedName>
</protein>
<accession>A0A645GJJ6</accession>
<keyword evidence="1" id="KW-1133">Transmembrane helix</keyword>
<evidence type="ECO:0000313" key="2">
    <source>
        <dbReference type="EMBL" id="MPN27077.1"/>
    </source>
</evidence>
<keyword evidence="1" id="KW-0472">Membrane</keyword>
<dbReference type="AlphaFoldDB" id="A0A645GJJ6"/>
<gene>
    <name evidence="2" type="ORF">SDC9_174504</name>
</gene>
<feature type="transmembrane region" description="Helical" evidence="1">
    <location>
        <begin position="44"/>
        <end position="67"/>
    </location>
</feature>
<proteinExistence type="predicted"/>
<name>A0A645GJJ6_9ZZZZ</name>
<organism evidence="2">
    <name type="scientific">bioreactor metagenome</name>
    <dbReference type="NCBI Taxonomy" id="1076179"/>
    <lineage>
        <taxon>unclassified sequences</taxon>
        <taxon>metagenomes</taxon>
        <taxon>ecological metagenomes</taxon>
    </lineage>
</organism>
<keyword evidence="1" id="KW-0812">Transmembrane</keyword>
<sequence>MVILLILFNVLLIPCDAYLIYYNTSVGEALKKGMVLGKKHFGEILLLGVMVSIILAIIGGSMALVNINPEANLIGSVLMNFVSASVGSYLYMFTITICKKEEKVEEKIIEC</sequence>
<feature type="transmembrane region" description="Helical" evidence="1">
    <location>
        <begin position="73"/>
        <end position="93"/>
    </location>
</feature>
<dbReference type="EMBL" id="VSSQ01076842">
    <property type="protein sequence ID" value="MPN27077.1"/>
    <property type="molecule type" value="Genomic_DNA"/>
</dbReference>